<keyword evidence="2" id="KW-1185">Reference proteome</keyword>
<evidence type="ECO:0000313" key="1">
    <source>
        <dbReference type="EMBL" id="GAA3564333.1"/>
    </source>
</evidence>
<dbReference type="RefSeq" id="WP_204910804.1">
    <property type="nucleotide sequence ID" value="NZ_BAAAYR010000002.1"/>
</dbReference>
<reference evidence="2" key="1">
    <citation type="journal article" date="2019" name="Int. J. Syst. Evol. Microbiol.">
        <title>The Global Catalogue of Microorganisms (GCM) 10K type strain sequencing project: providing services to taxonomists for standard genome sequencing and annotation.</title>
        <authorList>
            <consortium name="The Broad Institute Genomics Platform"/>
            <consortium name="The Broad Institute Genome Sequencing Center for Infectious Disease"/>
            <person name="Wu L."/>
            <person name="Ma J."/>
        </authorList>
    </citation>
    <scope>NUCLEOTIDE SEQUENCE [LARGE SCALE GENOMIC DNA]</scope>
    <source>
        <strain evidence="2">JCM 16540</strain>
    </source>
</reference>
<protein>
    <recommendedName>
        <fullName evidence="3">Transposase</fullName>
    </recommendedName>
</protein>
<accession>A0ABP6XBT3</accession>
<name>A0ABP6XBT3_9ACTN</name>
<evidence type="ECO:0008006" key="3">
    <source>
        <dbReference type="Google" id="ProtNLM"/>
    </source>
</evidence>
<comment type="caution">
    <text evidence="1">The sequence shown here is derived from an EMBL/GenBank/DDBJ whole genome shotgun (WGS) entry which is preliminary data.</text>
</comment>
<evidence type="ECO:0000313" key="2">
    <source>
        <dbReference type="Proteomes" id="UP001500767"/>
    </source>
</evidence>
<dbReference type="Proteomes" id="UP001500767">
    <property type="component" value="Unassembled WGS sequence"/>
</dbReference>
<dbReference type="EMBL" id="BAAAYR010000002">
    <property type="protein sequence ID" value="GAA3564333.1"/>
    <property type="molecule type" value="Genomic_DNA"/>
</dbReference>
<organism evidence="1 2">
    <name type="scientific">Microlunatus spumicola</name>
    <dbReference type="NCBI Taxonomy" id="81499"/>
    <lineage>
        <taxon>Bacteria</taxon>
        <taxon>Bacillati</taxon>
        <taxon>Actinomycetota</taxon>
        <taxon>Actinomycetes</taxon>
        <taxon>Propionibacteriales</taxon>
        <taxon>Propionibacteriaceae</taxon>
        <taxon>Microlunatus</taxon>
    </lineage>
</organism>
<gene>
    <name evidence="1" type="ORF">GCM10022197_19950</name>
</gene>
<sequence length="81" mass="9392">MTHNAMIIVGFDLDRHVWLCRVPDHGELVGWPAVFEYLDQQDYRVVSSCVDYYDARVATDITPSSPTSLDARIYRLFLVRD</sequence>
<proteinExistence type="predicted"/>